<protein>
    <submittedName>
        <fullName evidence="5">8-amino-7-oxononanoate synthase</fullName>
    </submittedName>
</protein>
<evidence type="ECO:0000259" key="4">
    <source>
        <dbReference type="Pfam" id="PF00155"/>
    </source>
</evidence>
<accession>A0AAU8A365</accession>
<dbReference type="InterPro" id="IPR050087">
    <property type="entry name" value="AON_synthase_class-II"/>
</dbReference>
<dbReference type="InterPro" id="IPR015424">
    <property type="entry name" value="PyrdxlP-dep_Trfase"/>
</dbReference>
<dbReference type="Gene3D" id="3.90.1150.10">
    <property type="entry name" value="Aspartate Aminotransferase, domain 1"/>
    <property type="match status" value="1"/>
</dbReference>
<comment type="cofactor">
    <cofactor evidence="1">
        <name>pyridoxal 5'-phosphate</name>
        <dbReference type="ChEBI" id="CHEBI:597326"/>
    </cofactor>
</comment>
<evidence type="ECO:0000256" key="3">
    <source>
        <dbReference type="ARBA" id="ARBA00022898"/>
    </source>
</evidence>
<dbReference type="Gene3D" id="3.40.640.10">
    <property type="entry name" value="Type I PLP-dependent aspartate aminotransferase-like (Major domain)"/>
    <property type="match status" value="1"/>
</dbReference>
<evidence type="ECO:0000313" key="5">
    <source>
        <dbReference type="EMBL" id="XCC57860.1"/>
    </source>
</evidence>
<evidence type="ECO:0000256" key="2">
    <source>
        <dbReference type="ARBA" id="ARBA00022679"/>
    </source>
</evidence>
<evidence type="ECO:0000256" key="1">
    <source>
        <dbReference type="ARBA" id="ARBA00001933"/>
    </source>
</evidence>
<dbReference type="InterPro" id="IPR015421">
    <property type="entry name" value="PyrdxlP-dep_Trfase_major"/>
</dbReference>
<sequence length="404" mass="43873">MFFVKNQITQGLAELDAQLLRRKIRTVESPCGTRIHIAGRELQAFCSNDYLGFANHPELINALAEGARRFGVGSGASHLISGHQTIHDLLETKLAQTQAQSIPKANALFFSTGYLANISAITALSNLKSSASRIYSARLNHASLIDGVRLAKGQSNADVFIFDHRDLGPLGDELKRDSSEHILIVIDGVFSMDGDLAPIGELLQLAEQHDALLLIDDAHGFGVLGNQGHGILEDSGLCSERLIYIGTLGKAAGLSGAFVCAHELLIEWLIQKARPYIYSTASSPAVAFALIQSLDLIKGRVGQEARTKLRSNITHWQNLAQFKTWQILKSDTAIQPIVVGSNETALQLAKDLDLAGYWIPAIRPPTVPQGMSRLRMTLSATHTHAEISVLAKTLFDLESKGWSS</sequence>
<dbReference type="InterPro" id="IPR004839">
    <property type="entry name" value="Aminotransferase_I/II_large"/>
</dbReference>
<keyword evidence="2" id="KW-0808">Transferase</keyword>
<gene>
    <name evidence="5" type="ORF">NKE59_00780</name>
</gene>
<name>A0AAU8A365_9BURK</name>
<dbReference type="RefSeq" id="WP_353438970.1">
    <property type="nucleotide sequence ID" value="NZ_CP099959.1"/>
</dbReference>
<proteinExistence type="predicted"/>
<keyword evidence="3" id="KW-0663">Pyridoxal phosphate</keyword>
<feature type="domain" description="Aminotransferase class I/classII large" evidence="4">
    <location>
        <begin position="45"/>
        <end position="393"/>
    </location>
</feature>
<dbReference type="Pfam" id="PF00155">
    <property type="entry name" value="Aminotran_1_2"/>
    <property type="match status" value="1"/>
</dbReference>
<dbReference type="PANTHER" id="PTHR13693">
    <property type="entry name" value="CLASS II AMINOTRANSFERASE/8-AMINO-7-OXONONANOATE SYNTHASE"/>
    <property type="match status" value="1"/>
</dbReference>
<dbReference type="AlphaFoldDB" id="A0AAU8A365"/>
<dbReference type="PANTHER" id="PTHR13693:SF100">
    <property type="entry name" value="8-AMINO-7-OXONONANOATE SYNTHASE"/>
    <property type="match status" value="1"/>
</dbReference>
<dbReference type="SUPFAM" id="SSF53383">
    <property type="entry name" value="PLP-dependent transferases"/>
    <property type="match status" value="1"/>
</dbReference>
<reference evidence="5" key="1">
    <citation type="submission" date="2022-06" db="EMBL/GenBank/DDBJ databases">
        <title>New Polynucleobacter species.</title>
        <authorList>
            <person name="Hahn M.W."/>
        </authorList>
    </citation>
    <scope>NUCLEOTIDE SEQUENCE</scope>
    <source>
        <strain evidence="5">UK-FUSCHL-C3</strain>
    </source>
</reference>
<organism evidence="5">
    <name type="scientific">Polynucleobacter sp. UK-FUSCHL-C3</name>
    <dbReference type="NCBI Taxonomy" id="2955208"/>
    <lineage>
        <taxon>Bacteria</taxon>
        <taxon>Pseudomonadati</taxon>
        <taxon>Pseudomonadota</taxon>
        <taxon>Betaproteobacteria</taxon>
        <taxon>Burkholderiales</taxon>
        <taxon>Burkholderiaceae</taxon>
        <taxon>Polynucleobacter</taxon>
    </lineage>
</organism>
<dbReference type="GO" id="GO:0009102">
    <property type="term" value="P:biotin biosynthetic process"/>
    <property type="evidence" value="ECO:0007669"/>
    <property type="project" value="TreeGrafter"/>
</dbReference>
<dbReference type="GO" id="GO:0008710">
    <property type="term" value="F:8-amino-7-oxononanoate synthase activity"/>
    <property type="evidence" value="ECO:0007669"/>
    <property type="project" value="TreeGrafter"/>
</dbReference>
<dbReference type="EMBL" id="CP099959">
    <property type="protein sequence ID" value="XCC57860.1"/>
    <property type="molecule type" value="Genomic_DNA"/>
</dbReference>
<dbReference type="InterPro" id="IPR015422">
    <property type="entry name" value="PyrdxlP-dep_Trfase_small"/>
</dbReference>
<dbReference type="GO" id="GO:0030170">
    <property type="term" value="F:pyridoxal phosphate binding"/>
    <property type="evidence" value="ECO:0007669"/>
    <property type="project" value="InterPro"/>
</dbReference>